<dbReference type="AlphaFoldDB" id="A0A553I7C6"/>
<dbReference type="OrthoDB" id="10389633at2759"/>
<comment type="caution">
    <text evidence="2">The sequence shown here is derived from an EMBL/GenBank/DDBJ whole genome shotgun (WGS) entry which is preliminary data.</text>
</comment>
<reference evidence="3" key="1">
    <citation type="submission" date="2019-06" db="EMBL/GenBank/DDBJ databases">
        <title>Draft genome sequence of the griseofulvin-producing fungus Xylaria cubensis strain G536.</title>
        <authorList>
            <person name="Mead M.E."/>
            <person name="Raja H.A."/>
            <person name="Steenwyk J.L."/>
            <person name="Knowles S.L."/>
            <person name="Oberlies N.H."/>
            <person name="Rokas A."/>
        </authorList>
    </citation>
    <scope>NUCLEOTIDE SEQUENCE [LARGE SCALE GENOMIC DNA]</scope>
    <source>
        <strain evidence="3">G536</strain>
    </source>
</reference>
<feature type="region of interest" description="Disordered" evidence="1">
    <location>
        <begin position="1"/>
        <end position="104"/>
    </location>
</feature>
<dbReference type="EMBL" id="VFLP01000012">
    <property type="protein sequence ID" value="TRX96093.1"/>
    <property type="molecule type" value="Genomic_DNA"/>
</dbReference>
<evidence type="ECO:0000256" key="1">
    <source>
        <dbReference type="SAM" id="MobiDB-lite"/>
    </source>
</evidence>
<feature type="compositionally biased region" description="Polar residues" evidence="1">
    <location>
        <begin position="48"/>
        <end position="67"/>
    </location>
</feature>
<protein>
    <submittedName>
        <fullName evidence="2">Uncharacterized protein</fullName>
    </submittedName>
</protein>
<evidence type="ECO:0000313" key="2">
    <source>
        <dbReference type="EMBL" id="TRX96093.1"/>
    </source>
</evidence>
<dbReference type="Proteomes" id="UP000319160">
    <property type="component" value="Unassembled WGS sequence"/>
</dbReference>
<proteinExistence type="predicted"/>
<keyword evidence="3" id="KW-1185">Reference proteome</keyword>
<sequence>MGGGAENKPAGGSSSSNGGQNRRPPPSYQDQPPSYHEFATAKERYNYSGHSSSQNVTVPAPSSSDGQSGARPDGGYGGSTDVPRSEPIDIPIPKKQKNDFGGRG</sequence>
<accession>A0A553I7C6</accession>
<gene>
    <name evidence="2" type="ORF">FHL15_002817</name>
</gene>
<name>A0A553I7C6_9PEZI</name>
<organism evidence="2 3">
    <name type="scientific">Xylaria flabelliformis</name>
    <dbReference type="NCBI Taxonomy" id="2512241"/>
    <lineage>
        <taxon>Eukaryota</taxon>
        <taxon>Fungi</taxon>
        <taxon>Dikarya</taxon>
        <taxon>Ascomycota</taxon>
        <taxon>Pezizomycotina</taxon>
        <taxon>Sordariomycetes</taxon>
        <taxon>Xylariomycetidae</taxon>
        <taxon>Xylariales</taxon>
        <taxon>Xylariaceae</taxon>
        <taxon>Xylaria</taxon>
    </lineage>
</organism>
<evidence type="ECO:0000313" key="3">
    <source>
        <dbReference type="Proteomes" id="UP000319160"/>
    </source>
</evidence>